<dbReference type="InterPro" id="IPR029066">
    <property type="entry name" value="PLP-binding_barrel"/>
</dbReference>
<comment type="cofactor">
    <cofactor evidence="1">
        <name>pyridoxal 5'-phosphate</name>
        <dbReference type="ChEBI" id="CHEBI:597326"/>
    </cofactor>
</comment>
<dbReference type="PRINTS" id="PR01179">
    <property type="entry name" value="ODADCRBXLASE"/>
</dbReference>
<keyword evidence="4" id="KW-0456">Lyase</keyword>
<evidence type="ECO:0000313" key="8">
    <source>
        <dbReference type="Proteomes" id="UP001500051"/>
    </source>
</evidence>
<dbReference type="PANTHER" id="PTHR11482">
    <property type="entry name" value="ARGININE/DIAMINOPIMELATE/ORNITHINE DECARBOXYLASE"/>
    <property type="match status" value="1"/>
</dbReference>
<evidence type="ECO:0000313" key="7">
    <source>
        <dbReference type="EMBL" id="GAA3705906.1"/>
    </source>
</evidence>
<dbReference type="Pfam" id="PF02784">
    <property type="entry name" value="Orn_Arg_deC_N"/>
    <property type="match status" value="1"/>
</dbReference>
<evidence type="ECO:0000256" key="3">
    <source>
        <dbReference type="ARBA" id="ARBA00022898"/>
    </source>
</evidence>
<evidence type="ECO:0000259" key="6">
    <source>
        <dbReference type="Pfam" id="PF02784"/>
    </source>
</evidence>
<name>A0ABP7DHU9_9ACTN</name>
<dbReference type="Gene3D" id="2.40.37.10">
    <property type="entry name" value="Lyase, Ornithine Decarboxylase, Chain A, domain 1"/>
    <property type="match status" value="1"/>
</dbReference>
<dbReference type="InterPro" id="IPR000183">
    <property type="entry name" value="Orn/DAP/Arg_de-COase"/>
</dbReference>
<dbReference type="InterPro" id="IPR002433">
    <property type="entry name" value="Orn_de-COase"/>
</dbReference>
<feature type="transmembrane region" description="Helical" evidence="5">
    <location>
        <begin position="78"/>
        <end position="95"/>
    </location>
</feature>
<proteinExistence type="inferred from homology"/>
<keyword evidence="5" id="KW-0812">Transmembrane</keyword>
<dbReference type="PRINTS" id="PR01182">
    <property type="entry name" value="ORNDCRBXLASE"/>
</dbReference>
<protein>
    <recommendedName>
        <fullName evidence="6">Orn/DAP/Arg decarboxylase 2 N-terminal domain-containing protein</fullName>
    </recommendedName>
</protein>
<dbReference type="InterPro" id="IPR009006">
    <property type="entry name" value="Ala_racemase/Decarboxylase_C"/>
</dbReference>
<dbReference type="InterPro" id="IPR022644">
    <property type="entry name" value="De-COase2_N"/>
</dbReference>
<feature type="transmembrane region" description="Helical" evidence="5">
    <location>
        <begin position="43"/>
        <end position="66"/>
    </location>
</feature>
<dbReference type="CDD" id="cd00622">
    <property type="entry name" value="PLPDE_III_ODC"/>
    <property type="match status" value="1"/>
</dbReference>
<keyword evidence="3" id="KW-0663">Pyridoxal phosphate</keyword>
<dbReference type="RefSeq" id="WP_344812638.1">
    <property type="nucleotide sequence ID" value="NZ_BAAAYX010000009.1"/>
</dbReference>
<dbReference type="Gene3D" id="3.20.20.10">
    <property type="entry name" value="Alanine racemase"/>
    <property type="match status" value="1"/>
</dbReference>
<feature type="domain" description="Orn/DAP/Arg decarboxylase 2 N-terminal" evidence="6">
    <location>
        <begin position="218"/>
        <end position="451"/>
    </location>
</feature>
<keyword evidence="8" id="KW-1185">Reference proteome</keyword>
<evidence type="ECO:0000256" key="2">
    <source>
        <dbReference type="ARBA" id="ARBA00008872"/>
    </source>
</evidence>
<evidence type="ECO:0000256" key="1">
    <source>
        <dbReference type="ARBA" id="ARBA00001933"/>
    </source>
</evidence>
<keyword evidence="5" id="KW-0472">Membrane</keyword>
<dbReference type="PANTHER" id="PTHR11482:SF6">
    <property type="entry name" value="ORNITHINE DECARBOXYLASE 1-RELATED"/>
    <property type="match status" value="1"/>
</dbReference>
<evidence type="ECO:0000256" key="4">
    <source>
        <dbReference type="ARBA" id="ARBA00023239"/>
    </source>
</evidence>
<sequence>MAQRSGRVREWIGRYLVAELAGLTTALLAALAATAWAPDRLAVAAYASALGEGVGFYAGFLLVRYLREDIEGPPRRRLAVIVAAAVVEFGPAEILDTVLIRPAAMYLASWATGNVIVGVLIGKVAADVVFYGLAITSYETLVRRFLHRFRRSPAALEPEPPGLTAPSLIAEALMIDTASALAGATSDAELTAADDPRRSAGSGADVPPTGPELIMDLAVVTEHHRRFRRALPGVAVHFAMKCQPDRPLLRHLDALGCRFEVASLPELATLIELGVGPADVIFSNPVKPWWHVRGAYAAGVRRFAADSDTELTKLARYAPGAAVMIRLAVTPAASDVPSEGKFGVDADEAGRLLLAARDAGLRPWGLTFHVGSQMTDPEAWTAPISQTAMIMERLVHQGVRLTGLDIGGGFPADYGSPVPPIEDYGVVISSALARLPYDVEVLAEPGRGLVADAGRLHTTVIGLAERRGRRWVHLDVGAFNGGMEALETDRRLVLPMTDERVGPTVLSVVTGPSCDSQDTLRDDALLSADLQVGDRVTLHTAGAYTTAYASEFNGFQVPTIRYEKPTARPPAEPAARAGSVAVPRPVQAGDVRRVEPALVRLPLRPAVR</sequence>
<dbReference type="Proteomes" id="UP001500051">
    <property type="component" value="Unassembled WGS sequence"/>
</dbReference>
<dbReference type="SUPFAM" id="SSF50621">
    <property type="entry name" value="Alanine racemase C-terminal domain-like"/>
    <property type="match status" value="1"/>
</dbReference>
<comment type="similarity">
    <text evidence="2">Belongs to the Orn/Lys/Arg decarboxylase class-II family.</text>
</comment>
<dbReference type="SUPFAM" id="SSF51419">
    <property type="entry name" value="PLP-binding barrel"/>
    <property type="match status" value="1"/>
</dbReference>
<dbReference type="InterPro" id="IPR022657">
    <property type="entry name" value="De-COase2_CS"/>
</dbReference>
<gene>
    <name evidence="7" type="ORF">GCM10022204_24390</name>
</gene>
<comment type="caution">
    <text evidence="7">The sequence shown here is derived from an EMBL/GenBank/DDBJ whole genome shotgun (WGS) entry which is preliminary data.</text>
</comment>
<dbReference type="EMBL" id="BAAAYX010000009">
    <property type="protein sequence ID" value="GAA3705906.1"/>
    <property type="molecule type" value="Genomic_DNA"/>
</dbReference>
<feature type="transmembrane region" description="Helical" evidence="5">
    <location>
        <begin position="12"/>
        <end position="37"/>
    </location>
</feature>
<organism evidence="7 8">
    <name type="scientific">Microlunatus aurantiacus</name>
    <dbReference type="NCBI Taxonomy" id="446786"/>
    <lineage>
        <taxon>Bacteria</taxon>
        <taxon>Bacillati</taxon>
        <taxon>Actinomycetota</taxon>
        <taxon>Actinomycetes</taxon>
        <taxon>Propionibacteriales</taxon>
        <taxon>Propionibacteriaceae</taxon>
        <taxon>Microlunatus</taxon>
    </lineage>
</organism>
<dbReference type="PROSITE" id="PS00879">
    <property type="entry name" value="ODR_DC_2_2"/>
    <property type="match status" value="1"/>
</dbReference>
<keyword evidence="5" id="KW-1133">Transmembrane helix</keyword>
<accession>A0ABP7DHU9</accession>
<evidence type="ECO:0000256" key="5">
    <source>
        <dbReference type="SAM" id="Phobius"/>
    </source>
</evidence>
<reference evidence="8" key="1">
    <citation type="journal article" date="2019" name="Int. J. Syst. Evol. Microbiol.">
        <title>The Global Catalogue of Microorganisms (GCM) 10K type strain sequencing project: providing services to taxonomists for standard genome sequencing and annotation.</title>
        <authorList>
            <consortium name="The Broad Institute Genomics Platform"/>
            <consortium name="The Broad Institute Genome Sequencing Center for Infectious Disease"/>
            <person name="Wu L."/>
            <person name="Ma J."/>
        </authorList>
    </citation>
    <scope>NUCLEOTIDE SEQUENCE [LARGE SCALE GENOMIC DNA]</scope>
    <source>
        <strain evidence="8">JCM 16548</strain>
    </source>
</reference>